<dbReference type="EMBL" id="JAQQFM010000001">
    <property type="protein sequence ID" value="MFL9922733.1"/>
    <property type="molecule type" value="Genomic_DNA"/>
</dbReference>
<evidence type="ECO:0000259" key="9">
    <source>
        <dbReference type="PROSITE" id="PS51755"/>
    </source>
</evidence>
<feature type="domain" description="OmpR/PhoB-type" evidence="9">
    <location>
        <begin position="144"/>
        <end position="244"/>
    </location>
</feature>
<dbReference type="Pfam" id="PF00072">
    <property type="entry name" value="Response_reg"/>
    <property type="match status" value="1"/>
</dbReference>
<proteinExistence type="predicted"/>
<dbReference type="SUPFAM" id="SSF46894">
    <property type="entry name" value="C-terminal effector domain of the bipartite response regulators"/>
    <property type="match status" value="1"/>
</dbReference>
<dbReference type="PANTHER" id="PTHR48111">
    <property type="entry name" value="REGULATOR OF RPOS"/>
    <property type="match status" value="1"/>
</dbReference>
<sequence>MPVHKHILLIERHSAIRDVIADYMKRQNLQVSVAADAADAQGQMQERHFDLVVLDLLTPQEDGLALCRRIVEEYRSPVILLTAMNGSAGKVAALDSGADDCIVKPVDPCELAARIRSVLRRWHRAPAPPPEHADTERLRPTRQARNYAFDEWTFDLTKRELRGRHGRPVMLSSVEYRLLRVLAEHPRTVLSRDRLLDLTAGSDAQSFDRSIDSQVSRLRKKLEPDPRRPSLLKTIWGDGYLFAADVRIEGGAGMTPM</sequence>
<feature type="modified residue" description="4-aspartylphosphate" evidence="6">
    <location>
        <position position="55"/>
    </location>
</feature>
<evidence type="ECO:0000256" key="1">
    <source>
        <dbReference type="ARBA" id="ARBA00022553"/>
    </source>
</evidence>
<gene>
    <name evidence="10" type="ORF">PQR62_00555</name>
</gene>
<comment type="caution">
    <text evidence="10">The sequence shown here is derived from an EMBL/GenBank/DDBJ whole genome shotgun (WGS) entry which is preliminary data.</text>
</comment>
<keyword evidence="1 6" id="KW-0597">Phosphoprotein</keyword>
<evidence type="ECO:0000256" key="6">
    <source>
        <dbReference type="PROSITE-ProRule" id="PRU00169"/>
    </source>
</evidence>
<evidence type="ECO:0000256" key="2">
    <source>
        <dbReference type="ARBA" id="ARBA00023012"/>
    </source>
</evidence>
<dbReference type="Gene3D" id="1.10.10.10">
    <property type="entry name" value="Winged helix-like DNA-binding domain superfamily/Winged helix DNA-binding domain"/>
    <property type="match status" value="1"/>
</dbReference>
<keyword evidence="5" id="KW-0804">Transcription</keyword>
<evidence type="ECO:0000259" key="8">
    <source>
        <dbReference type="PROSITE" id="PS50110"/>
    </source>
</evidence>
<dbReference type="Gene3D" id="6.10.250.690">
    <property type="match status" value="1"/>
</dbReference>
<evidence type="ECO:0000313" key="10">
    <source>
        <dbReference type="EMBL" id="MFL9922733.1"/>
    </source>
</evidence>
<dbReference type="InterPro" id="IPR001867">
    <property type="entry name" value="OmpR/PhoB-type_DNA-bd"/>
</dbReference>
<dbReference type="PANTHER" id="PTHR48111:SF4">
    <property type="entry name" value="DNA-BINDING DUAL TRANSCRIPTIONAL REGULATOR OMPR"/>
    <property type="match status" value="1"/>
</dbReference>
<feature type="domain" description="Response regulatory" evidence="8">
    <location>
        <begin position="6"/>
        <end position="119"/>
    </location>
</feature>
<dbReference type="PROSITE" id="PS50110">
    <property type="entry name" value="RESPONSE_REGULATORY"/>
    <property type="match status" value="1"/>
</dbReference>
<accession>A0ABW9A2A0</accession>
<evidence type="ECO:0000256" key="3">
    <source>
        <dbReference type="ARBA" id="ARBA00023015"/>
    </source>
</evidence>
<keyword evidence="3" id="KW-0805">Transcription regulation</keyword>
<dbReference type="CDD" id="cd00383">
    <property type="entry name" value="trans_reg_C"/>
    <property type="match status" value="1"/>
</dbReference>
<keyword evidence="4 7" id="KW-0238">DNA-binding</keyword>
<dbReference type="SMART" id="SM00448">
    <property type="entry name" value="REC"/>
    <property type="match status" value="1"/>
</dbReference>
<evidence type="ECO:0000313" key="11">
    <source>
        <dbReference type="Proteomes" id="UP001629246"/>
    </source>
</evidence>
<dbReference type="RefSeq" id="WP_408153702.1">
    <property type="nucleotide sequence ID" value="NZ_JAQQFM010000001.1"/>
</dbReference>
<organism evidence="10 11">
    <name type="scientific">Herbaspirillum lusitanum</name>
    <dbReference type="NCBI Taxonomy" id="213312"/>
    <lineage>
        <taxon>Bacteria</taxon>
        <taxon>Pseudomonadati</taxon>
        <taxon>Pseudomonadota</taxon>
        <taxon>Betaproteobacteria</taxon>
        <taxon>Burkholderiales</taxon>
        <taxon>Oxalobacteraceae</taxon>
        <taxon>Herbaspirillum</taxon>
    </lineage>
</organism>
<evidence type="ECO:0000256" key="5">
    <source>
        <dbReference type="ARBA" id="ARBA00023163"/>
    </source>
</evidence>
<dbReference type="InterPro" id="IPR001789">
    <property type="entry name" value="Sig_transdc_resp-reg_receiver"/>
</dbReference>
<protein>
    <submittedName>
        <fullName evidence="10">Response regulator</fullName>
    </submittedName>
</protein>
<keyword evidence="11" id="KW-1185">Reference proteome</keyword>
<dbReference type="Gene3D" id="3.40.50.2300">
    <property type="match status" value="1"/>
</dbReference>
<dbReference type="PROSITE" id="PS51755">
    <property type="entry name" value="OMPR_PHOB"/>
    <property type="match status" value="1"/>
</dbReference>
<dbReference type="InterPro" id="IPR011006">
    <property type="entry name" value="CheY-like_superfamily"/>
</dbReference>
<dbReference type="SUPFAM" id="SSF52172">
    <property type="entry name" value="CheY-like"/>
    <property type="match status" value="1"/>
</dbReference>
<dbReference type="Proteomes" id="UP001629246">
    <property type="component" value="Unassembled WGS sequence"/>
</dbReference>
<dbReference type="InterPro" id="IPR036388">
    <property type="entry name" value="WH-like_DNA-bd_sf"/>
</dbReference>
<name>A0ABW9A2A0_9BURK</name>
<dbReference type="SMART" id="SM00862">
    <property type="entry name" value="Trans_reg_C"/>
    <property type="match status" value="1"/>
</dbReference>
<dbReference type="InterPro" id="IPR016032">
    <property type="entry name" value="Sig_transdc_resp-reg_C-effctor"/>
</dbReference>
<keyword evidence="2" id="KW-0902">Two-component regulatory system</keyword>
<reference evidence="10 11" key="1">
    <citation type="journal article" date="2024" name="Chem. Sci.">
        <title>Discovery of megapolipeptins by genome mining of a Burkholderiales bacteria collection.</title>
        <authorList>
            <person name="Paulo B.S."/>
            <person name="Recchia M.J.J."/>
            <person name="Lee S."/>
            <person name="Fergusson C.H."/>
            <person name="Romanowski S.B."/>
            <person name="Hernandez A."/>
            <person name="Krull N."/>
            <person name="Liu D.Y."/>
            <person name="Cavanagh H."/>
            <person name="Bos A."/>
            <person name="Gray C.A."/>
            <person name="Murphy B.T."/>
            <person name="Linington R.G."/>
            <person name="Eustaquio A.S."/>
        </authorList>
    </citation>
    <scope>NUCLEOTIDE SEQUENCE [LARGE SCALE GENOMIC DNA]</scope>
    <source>
        <strain evidence="10 11">RL21-008-BIB-A</strain>
    </source>
</reference>
<feature type="DNA-binding region" description="OmpR/PhoB-type" evidence="7">
    <location>
        <begin position="144"/>
        <end position="244"/>
    </location>
</feature>
<dbReference type="Pfam" id="PF00486">
    <property type="entry name" value="Trans_reg_C"/>
    <property type="match status" value="1"/>
</dbReference>
<dbReference type="InterPro" id="IPR039420">
    <property type="entry name" value="WalR-like"/>
</dbReference>
<evidence type="ECO:0000256" key="4">
    <source>
        <dbReference type="ARBA" id="ARBA00023125"/>
    </source>
</evidence>
<evidence type="ECO:0000256" key="7">
    <source>
        <dbReference type="PROSITE-ProRule" id="PRU01091"/>
    </source>
</evidence>